<dbReference type="EMBL" id="KV423953">
    <property type="protein sequence ID" value="KZT58267.1"/>
    <property type="molecule type" value="Genomic_DNA"/>
</dbReference>
<proteinExistence type="predicted"/>
<evidence type="ECO:0000313" key="3">
    <source>
        <dbReference type="Proteomes" id="UP000076842"/>
    </source>
</evidence>
<reference evidence="2 3" key="1">
    <citation type="journal article" date="2016" name="Mol. Biol. Evol.">
        <title>Comparative Genomics of Early-Diverging Mushroom-Forming Fungi Provides Insights into the Origins of Lignocellulose Decay Capabilities.</title>
        <authorList>
            <person name="Nagy L.G."/>
            <person name="Riley R."/>
            <person name="Tritt A."/>
            <person name="Adam C."/>
            <person name="Daum C."/>
            <person name="Floudas D."/>
            <person name="Sun H."/>
            <person name="Yadav J.S."/>
            <person name="Pangilinan J."/>
            <person name="Larsson K.H."/>
            <person name="Matsuura K."/>
            <person name="Barry K."/>
            <person name="Labutti K."/>
            <person name="Kuo R."/>
            <person name="Ohm R.A."/>
            <person name="Bhattacharya S.S."/>
            <person name="Shirouzu T."/>
            <person name="Yoshinaga Y."/>
            <person name="Martin F.M."/>
            <person name="Grigoriev I.V."/>
            <person name="Hibbett D.S."/>
        </authorList>
    </citation>
    <scope>NUCLEOTIDE SEQUENCE [LARGE SCALE GENOMIC DNA]</scope>
    <source>
        <strain evidence="2 3">HHB12733</strain>
    </source>
</reference>
<dbReference type="AlphaFoldDB" id="A0A165GMY5"/>
<evidence type="ECO:0000313" key="2">
    <source>
        <dbReference type="EMBL" id="KZT58267.1"/>
    </source>
</evidence>
<dbReference type="InParanoid" id="A0A165GMY5"/>
<dbReference type="Proteomes" id="UP000076842">
    <property type="component" value="Unassembled WGS sequence"/>
</dbReference>
<organism evidence="2 3">
    <name type="scientific">Calocera cornea HHB12733</name>
    <dbReference type="NCBI Taxonomy" id="1353952"/>
    <lineage>
        <taxon>Eukaryota</taxon>
        <taxon>Fungi</taxon>
        <taxon>Dikarya</taxon>
        <taxon>Basidiomycota</taxon>
        <taxon>Agaricomycotina</taxon>
        <taxon>Dacrymycetes</taxon>
        <taxon>Dacrymycetales</taxon>
        <taxon>Dacrymycetaceae</taxon>
        <taxon>Calocera</taxon>
    </lineage>
</organism>
<protein>
    <submittedName>
        <fullName evidence="2">Uncharacterized protein</fullName>
    </submittedName>
</protein>
<feature type="region of interest" description="Disordered" evidence="1">
    <location>
        <begin position="171"/>
        <end position="210"/>
    </location>
</feature>
<dbReference type="OrthoDB" id="3406472at2759"/>
<sequence>MEGATVVFWISAFMDPVEWTLPTSTLFRPLTHGNIIRELSVTEAPRVQYYRRASCRWVDVKEGDCFELLEGSVLLLRSGQNIIYDVNGAEISLEYSDFVKVLNRFHEDAFLDCPSRDNEAGKPFLNKLLRTYGGGAKKGQPLSADDVNGSWTDAKRQQIDIAAQELQSDWIATQPTAPQKRKGSDSLHYASQKKKRRMSEWTDTEVIDLT</sequence>
<keyword evidence="3" id="KW-1185">Reference proteome</keyword>
<gene>
    <name evidence="2" type="ORF">CALCODRAFT_482520</name>
</gene>
<evidence type="ECO:0000256" key="1">
    <source>
        <dbReference type="SAM" id="MobiDB-lite"/>
    </source>
</evidence>
<accession>A0A165GMY5</accession>
<name>A0A165GMY5_9BASI</name>